<dbReference type="GO" id="GO:0003677">
    <property type="term" value="F:DNA binding"/>
    <property type="evidence" value="ECO:0007669"/>
    <property type="project" value="UniProtKB-UniRule"/>
</dbReference>
<name>A0A9Q0MR02_9DIPT</name>
<sequence length="134" mass="15235">MSTIRKCAVKNCVYDESVTYHRIPKDFATRNDWLNLLCLPPTTSNRVCSKHFNPLDFVVKDDGHIWLKKNAYPFPVIITPEPFENEVEVEYTPLKYLLQAVACGMLVLPLNQSTTVFDDHWMSSGTTKAAQVGV</sequence>
<protein>
    <recommendedName>
        <fullName evidence="6">THAP-type domain-containing protein</fullName>
    </recommendedName>
</protein>
<dbReference type="AlphaFoldDB" id="A0A9Q0MR02"/>
<feature type="domain" description="THAP-type" evidence="6">
    <location>
        <begin position="1"/>
        <end position="76"/>
    </location>
</feature>
<proteinExistence type="predicted"/>
<evidence type="ECO:0000259" key="6">
    <source>
        <dbReference type="PROSITE" id="PS50950"/>
    </source>
</evidence>
<evidence type="ECO:0000256" key="2">
    <source>
        <dbReference type="ARBA" id="ARBA00022771"/>
    </source>
</evidence>
<dbReference type="EMBL" id="WJQU01000004">
    <property type="protein sequence ID" value="KAJ6635369.1"/>
    <property type="molecule type" value="Genomic_DNA"/>
</dbReference>
<reference evidence="7" key="1">
    <citation type="submission" date="2022-07" db="EMBL/GenBank/DDBJ databases">
        <authorList>
            <person name="Trinca V."/>
            <person name="Uliana J.V.C."/>
            <person name="Torres T.T."/>
            <person name="Ward R.J."/>
            <person name="Monesi N."/>
        </authorList>
    </citation>
    <scope>NUCLEOTIDE SEQUENCE</scope>
    <source>
        <strain evidence="7">HSMRA1968</strain>
        <tissue evidence="7">Whole embryos</tissue>
    </source>
</reference>
<keyword evidence="1" id="KW-0479">Metal-binding</keyword>
<organism evidence="7 8">
    <name type="scientific">Pseudolycoriella hygida</name>
    <dbReference type="NCBI Taxonomy" id="35572"/>
    <lineage>
        <taxon>Eukaryota</taxon>
        <taxon>Metazoa</taxon>
        <taxon>Ecdysozoa</taxon>
        <taxon>Arthropoda</taxon>
        <taxon>Hexapoda</taxon>
        <taxon>Insecta</taxon>
        <taxon>Pterygota</taxon>
        <taxon>Neoptera</taxon>
        <taxon>Endopterygota</taxon>
        <taxon>Diptera</taxon>
        <taxon>Nematocera</taxon>
        <taxon>Sciaroidea</taxon>
        <taxon>Sciaridae</taxon>
        <taxon>Pseudolycoriella</taxon>
    </lineage>
</organism>
<dbReference type="GO" id="GO:0008270">
    <property type="term" value="F:zinc ion binding"/>
    <property type="evidence" value="ECO:0007669"/>
    <property type="project" value="UniProtKB-KW"/>
</dbReference>
<evidence type="ECO:0000256" key="1">
    <source>
        <dbReference type="ARBA" id="ARBA00022723"/>
    </source>
</evidence>
<dbReference type="Gene3D" id="6.20.210.20">
    <property type="entry name" value="THAP domain"/>
    <property type="match status" value="1"/>
</dbReference>
<dbReference type="SMART" id="SM00980">
    <property type="entry name" value="THAP"/>
    <property type="match status" value="1"/>
</dbReference>
<dbReference type="InterPro" id="IPR038441">
    <property type="entry name" value="THAP_Znf_sf"/>
</dbReference>
<evidence type="ECO:0000256" key="4">
    <source>
        <dbReference type="ARBA" id="ARBA00023125"/>
    </source>
</evidence>
<keyword evidence="8" id="KW-1185">Reference proteome</keyword>
<keyword evidence="2 5" id="KW-0863">Zinc-finger</keyword>
<dbReference type="Pfam" id="PF05485">
    <property type="entry name" value="THAP"/>
    <property type="match status" value="1"/>
</dbReference>
<evidence type="ECO:0000313" key="7">
    <source>
        <dbReference type="EMBL" id="KAJ6635369.1"/>
    </source>
</evidence>
<evidence type="ECO:0000313" key="8">
    <source>
        <dbReference type="Proteomes" id="UP001151699"/>
    </source>
</evidence>
<evidence type="ECO:0000256" key="3">
    <source>
        <dbReference type="ARBA" id="ARBA00022833"/>
    </source>
</evidence>
<dbReference type="Proteomes" id="UP001151699">
    <property type="component" value="Chromosome C"/>
</dbReference>
<dbReference type="InterPro" id="IPR006612">
    <property type="entry name" value="THAP_Znf"/>
</dbReference>
<gene>
    <name evidence="7" type="ORF">Bhyg_13954</name>
</gene>
<keyword evidence="4 5" id="KW-0238">DNA-binding</keyword>
<dbReference type="OrthoDB" id="7331812at2759"/>
<accession>A0A9Q0MR02</accession>
<keyword evidence="3" id="KW-0862">Zinc</keyword>
<comment type="caution">
    <text evidence="7">The sequence shown here is derived from an EMBL/GenBank/DDBJ whole genome shotgun (WGS) entry which is preliminary data.</text>
</comment>
<dbReference type="PROSITE" id="PS50950">
    <property type="entry name" value="ZF_THAP"/>
    <property type="match status" value="1"/>
</dbReference>
<evidence type="ECO:0000256" key="5">
    <source>
        <dbReference type="PROSITE-ProRule" id="PRU00309"/>
    </source>
</evidence>
<dbReference type="SMART" id="SM00692">
    <property type="entry name" value="DM3"/>
    <property type="match status" value="1"/>
</dbReference>
<dbReference type="SUPFAM" id="SSF57716">
    <property type="entry name" value="Glucocorticoid receptor-like (DNA-binding domain)"/>
    <property type="match status" value="1"/>
</dbReference>